<gene>
    <name evidence="1" type="ORF">BCR36DRAFT_404918</name>
</gene>
<evidence type="ECO:0008006" key="3">
    <source>
        <dbReference type="Google" id="ProtNLM"/>
    </source>
</evidence>
<dbReference type="EMBL" id="MCFH01000025">
    <property type="protein sequence ID" value="ORX49000.1"/>
    <property type="molecule type" value="Genomic_DNA"/>
</dbReference>
<dbReference type="AlphaFoldDB" id="A0A1Y1V7J6"/>
<evidence type="ECO:0000313" key="2">
    <source>
        <dbReference type="Proteomes" id="UP000193719"/>
    </source>
</evidence>
<organism evidence="1 2">
    <name type="scientific">Piromyces finnis</name>
    <dbReference type="NCBI Taxonomy" id="1754191"/>
    <lineage>
        <taxon>Eukaryota</taxon>
        <taxon>Fungi</taxon>
        <taxon>Fungi incertae sedis</taxon>
        <taxon>Chytridiomycota</taxon>
        <taxon>Chytridiomycota incertae sedis</taxon>
        <taxon>Neocallimastigomycetes</taxon>
        <taxon>Neocallimastigales</taxon>
        <taxon>Neocallimastigaceae</taxon>
        <taxon>Piromyces</taxon>
    </lineage>
</organism>
<accession>A0A1Y1V7J6</accession>
<proteinExistence type="predicted"/>
<comment type="caution">
    <text evidence="1">The sequence shown here is derived from an EMBL/GenBank/DDBJ whole genome shotgun (WGS) entry which is preliminary data.</text>
</comment>
<sequence>MIKNNDMYIFRKIKEDEASCYSYGLVDSKTNEILCAAVLLEDDNSWEDNEPSIYIHNFISKIGYPGIGKLFIKYTEEYAKLNGKKYLRLDSSGDNKKLTEYYDEQGFIPVGTCVYVDGLYKGVLRQKEL</sequence>
<dbReference type="OrthoDB" id="2136976at2759"/>
<keyword evidence="2" id="KW-1185">Reference proteome</keyword>
<dbReference type="InterPro" id="IPR016181">
    <property type="entry name" value="Acyl_CoA_acyltransferase"/>
</dbReference>
<dbReference type="Gene3D" id="3.40.630.30">
    <property type="match status" value="1"/>
</dbReference>
<reference evidence="1 2" key="1">
    <citation type="submission" date="2016-08" db="EMBL/GenBank/DDBJ databases">
        <title>Genomes of anaerobic fungi encode conserved fungal cellulosomes for biomass hydrolysis.</title>
        <authorList>
            <consortium name="DOE Joint Genome Institute"/>
            <person name="Haitjema C.H."/>
            <person name="Gilmore S.P."/>
            <person name="Henske J.K."/>
            <person name="Solomon K.V."/>
            <person name="De Groot R."/>
            <person name="Kuo A."/>
            <person name="Mondo S.J."/>
            <person name="Salamov A.A."/>
            <person name="Labutti K."/>
            <person name="Zhao Z."/>
            <person name="Chiniquy J."/>
            <person name="Barry K."/>
            <person name="Brewer H.M."/>
            <person name="Purvine S.O."/>
            <person name="Wright A.T."/>
            <person name="Boxma B."/>
            <person name="Van Alen T."/>
            <person name="Hackstein J.H."/>
            <person name="Baker S.E."/>
            <person name="Grigoriev I.V."/>
            <person name="O'Malley M.A."/>
        </authorList>
    </citation>
    <scope>NUCLEOTIDE SEQUENCE [LARGE SCALE GENOMIC DNA]</scope>
    <source>
        <strain evidence="2">finn</strain>
    </source>
</reference>
<protein>
    <recommendedName>
        <fullName evidence="3">N-acetyltransferase domain-containing protein</fullName>
    </recommendedName>
</protein>
<reference evidence="1 2" key="2">
    <citation type="submission" date="2016-08" db="EMBL/GenBank/DDBJ databases">
        <title>Pervasive Adenine N6-methylation of Active Genes in Fungi.</title>
        <authorList>
            <consortium name="DOE Joint Genome Institute"/>
            <person name="Mondo S.J."/>
            <person name="Dannebaum R.O."/>
            <person name="Kuo R.C."/>
            <person name="Labutti K."/>
            <person name="Haridas S."/>
            <person name="Kuo A."/>
            <person name="Salamov A."/>
            <person name="Ahrendt S.R."/>
            <person name="Lipzen A."/>
            <person name="Sullivan W."/>
            <person name="Andreopoulos W.B."/>
            <person name="Clum A."/>
            <person name="Lindquist E."/>
            <person name="Daum C."/>
            <person name="Ramamoorthy G.K."/>
            <person name="Gryganskyi A."/>
            <person name="Culley D."/>
            <person name="Magnuson J.K."/>
            <person name="James T.Y."/>
            <person name="O'Malley M.A."/>
            <person name="Stajich J.E."/>
            <person name="Spatafora J.W."/>
            <person name="Visel A."/>
            <person name="Grigoriev I.V."/>
        </authorList>
    </citation>
    <scope>NUCLEOTIDE SEQUENCE [LARGE SCALE GENOMIC DNA]</scope>
    <source>
        <strain evidence="2">finn</strain>
    </source>
</reference>
<dbReference type="SUPFAM" id="SSF55729">
    <property type="entry name" value="Acyl-CoA N-acyltransferases (Nat)"/>
    <property type="match status" value="1"/>
</dbReference>
<dbReference type="Proteomes" id="UP000193719">
    <property type="component" value="Unassembled WGS sequence"/>
</dbReference>
<evidence type="ECO:0000313" key="1">
    <source>
        <dbReference type="EMBL" id="ORX49000.1"/>
    </source>
</evidence>
<name>A0A1Y1V7J6_9FUNG</name>